<accession>A0A292YC59</accession>
<reference evidence="2" key="1">
    <citation type="submission" date="2017-07" db="EMBL/GenBank/DDBJ databases">
        <title>Draft genome sequence of Effusibacillus lacus strain skLN1.</title>
        <authorList>
            <person name="Watanabe M."/>
            <person name="Kojima H."/>
            <person name="Fukui M."/>
        </authorList>
    </citation>
    <scope>NUCLEOTIDE SEQUENCE [LARGE SCALE GENOMIC DNA]</scope>
    <source>
        <strain evidence="2">skLN1</strain>
    </source>
</reference>
<dbReference type="RefSeq" id="WP_165912584.1">
    <property type="nucleotide sequence ID" value="NZ_BDUF01000008.1"/>
</dbReference>
<dbReference type="Proteomes" id="UP000217785">
    <property type="component" value="Unassembled WGS sequence"/>
</dbReference>
<comment type="caution">
    <text evidence="1">The sequence shown here is derived from an EMBL/GenBank/DDBJ whole genome shotgun (WGS) entry which is preliminary data.</text>
</comment>
<sequence>MAIKKLEYCLGNLQNNGTHLVYDKIKEEFPQLTQNRWACLGNCSECYKRPFVLIDEKEILSAETPEELLDQVLNKIGTLA</sequence>
<protein>
    <recommendedName>
        <fullName evidence="3">UDP-N-acetylmuramoylalanine--D-glutamate ligase</fullName>
    </recommendedName>
</protein>
<proteinExistence type="predicted"/>
<evidence type="ECO:0000313" key="2">
    <source>
        <dbReference type="Proteomes" id="UP000217785"/>
    </source>
</evidence>
<dbReference type="InterPro" id="IPR009910">
    <property type="entry name" value="DUF1450"/>
</dbReference>
<keyword evidence="2" id="KW-1185">Reference proteome</keyword>
<dbReference type="AlphaFoldDB" id="A0A292YC59"/>
<organism evidence="1 2">
    <name type="scientific">Effusibacillus lacus</name>
    <dbReference type="NCBI Taxonomy" id="1348429"/>
    <lineage>
        <taxon>Bacteria</taxon>
        <taxon>Bacillati</taxon>
        <taxon>Bacillota</taxon>
        <taxon>Bacilli</taxon>
        <taxon>Bacillales</taxon>
        <taxon>Alicyclobacillaceae</taxon>
        <taxon>Effusibacillus</taxon>
    </lineage>
</organism>
<evidence type="ECO:0008006" key="3">
    <source>
        <dbReference type="Google" id="ProtNLM"/>
    </source>
</evidence>
<dbReference type="Pfam" id="PF07293">
    <property type="entry name" value="DUF1450"/>
    <property type="match status" value="1"/>
</dbReference>
<name>A0A292YC59_9BACL</name>
<gene>
    <name evidence="1" type="ORF">EFBL_0416</name>
</gene>
<dbReference type="EMBL" id="BDUF01000008">
    <property type="protein sequence ID" value="GAX88802.1"/>
    <property type="molecule type" value="Genomic_DNA"/>
</dbReference>
<evidence type="ECO:0000313" key="1">
    <source>
        <dbReference type="EMBL" id="GAX88802.1"/>
    </source>
</evidence>